<comment type="caution">
    <text evidence="2">The sequence shown here is derived from an EMBL/GenBank/DDBJ whole genome shotgun (WGS) entry which is preliminary data.</text>
</comment>
<dbReference type="EMBL" id="CATNWA010021604">
    <property type="protein sequence ID" value="CAI9623265.1"/>
    <property type="molecule type" value="Genomic_DNA"/>
</dbReference>
<protein>
    <submittedName>
        <fullName evidence="2">Uncharacterized protein</fullName>
    </submittedName>
</protein>
<name>A0ABN9HSQ3_9NEOB</name>
<evidence type="ECO:0000256" key="1">
    <source>
        <dbReference type="SAM" id="MobiDB-lite"/>
    </source>
</evidence>
<gene>
    <name evidence="2" type="ORF">SPARVUS_LOCUS16440731</name>
</gene>
<organism evidence="2 3">
    <name type="scientific">Staurois parvus</name>
    <dbReference type="NCBI Taxonomy" id="386267"/>
    <lineage>
        <taxon>Eukaryota</taxon>
        <taxon>Metazoa</taxon>
        <taxon>Chordata</taxon>
        <taxon>Craniata</taxon>
        <taxon>Vertebrata</taxon>
        <taxon>Euteleostomi</taxon>
        <taxon>Amphibia</taxon>
        <taxon>Batrachia</taxon>
        <taxon>Anura</taxon>
        <taxon>Neobatrachia</taxon>
        <taxon>Ranoidea</taxon>
        <taxon>Ranidae</taxon>
        <taxon>Staurois</taxon>
    </lineage>
</organism>
<proteinExistence type="predicted"/>
<feature type="region of interest" description="Disordered" evidence="1">
    <location>
        <begin position="17"/>
        <end position="77"/>
    </location>
</feature>
<sequence>MQMSAVDLRITAHFTHLASHGAKKPVLGATVGGGSSNGGPKSNPMTKWKPRSVRRPQRGTWENVGMETQQREGRTGA</sequence>
<feature type="non-terminal residue" evidence="2">
    <location>
        <position position="77"/>
    </location>
</feature>
<feature type="compositionally biased region" description="Basic residues" evidence="1">
    <location>
        <begin position="48"/>
        <end position="57"/>
    </location>
</feature>
<reference evidence="2" key="1">
    <citation type="submission" date="2023-05" db="EMBL/GenBank/DDBJ databases">
        <authorList>
            <person name="Stuckert A."/>
        </authorList>
    </citation>
    <scope>NUCLEOTIDE SEQUENCE</scope>
</reference>
<evidence type="ECO:0000313" key="2">
    <source>
        <dbReference type="EMBL" id="CAI9623265.1"/>
    </source>
</evidence>
<evidence type="ECO:0000313" key="3">
    <source>
        <dbReference type="Proteomes" id="UP001162483"/>
    </source>
</evidence>
<dbReference type="Proteomes" id="UP001162483">
    <property type="component" value="Unassembled WGS sequence"/>
</dbReference>
<keyword evidence="3" id="KW-1185">Reference proteome</keyword>
<accession>A0ABN9HSQ3</accession>